<reference evidence="14 15" key="1">
    <citation type="submission" date="2020-07" db="EMBL/GenBank/DDBJ databases">
        <authorList>
            <person name="Feng H."/>
        </authorList>
    </citation>
    <scope>NUCLEOTIDE SEQUENCE [LARGE SCALE GENOMIC DNA]</scope>
    <source>
        <strain evidence="15">s-10</strain>
    </source>
</reference>
<dbReference type="GO" id="GO:0004818">
    <property type="term" value="F:glutamate-tRNA ligase activity"/>
    <property type="evidence" value="ECO:0007669"/>
    <property type="project" value="UniProtKB-UniRule"/>
</dbReference>
<feature type="domain" description="Aminoacyl-tRNA synthetase class I anticodon-binding" evidence="13">
    <location>
        <begin position="345"/>
        <end position="488"/>
    </location>
</feature>
<dbReference type="PROSITE" id="PS00178">
    <property type="entry name" value="AA_TRNA_LIGASE_I"/>
    <property type="match status" value="1"/>
</dbReference>
<evidence type="ECO:0000313" key="14">
    <source>
        <dbReference type="EMBL" id="MBA4495865.1"/>
    </source>
</evidence>
<evidence type="ECO:0000256" key="7">
    <source>
        <dbReference type="ARBA" id="ARBA00022840"/>
    </source>
</evidence>
<dbReference type="InterPro" id="IPR008925">
    <property type="entry name" value="aa_tRNA-synth_I_cd-bd_sf"/>
</dbReference>
<evidence type="ECO:0000256" key="2">
    <source>
        <dbReference type="ARBA" id="ARBA00007894"/>
    </source>
</evidence>
<sequence>MGKGERRMTKVRTRYAPSPTGHLHIGGARTALFSYLLAKKHRGDFIVRIEDTDTERNVEGAAEKQLSMLKWLGIEWDESVDTGGPYGPYRSMDRADIYRKYADQLLSKGLAYYSYSTPEELEKEREEQLARGEAPKYSGWDRDLTAEQRERLEAEGRVPSIRFRVPEGRTLVFEDAIRGRVKFETDGIGDFIIMRPDGRPTYNFAVAIDDALMKITHVIRGEEHLSNTPRQLLIYEVFGFEVPTFAHVPLILNAEGKKMSKRDETIIQFIDQYKELGYLPEAIINFIALLGWAPEGEEEIFSMEELCNIFSLERVSKAPAVFDTGKLNWMNGHYIKKAPLERIAGLAFPYLEQAGRISLPMSPEQEEWTTRVIGLYQEQLESISQIVELTDLFFQSDITYSDEAKKVLAGDQVPVVLQAFLNQLDGAESLSPDQIKTMLKNVQKETGYKGKQLFMPVRAAVTGVVHGPDLRETISLLGADKVIKRIQALVDKR</sequence>
<evidence type="ECO:0000256" key="3">
    <source>
        <dbReference type="ARBA" id="ARBA00011245"/>
    </source>
</evidence>
<evidence type="ECO:0000256" key="4">
    <source>
        <dbReference type="ARBA" id="ARBA00022490"/>
    </source>
</evidence>
<feature type="domain" description="Glutamyl/glutaminyl-tRNA synthetase class Ib catalytic" evidence="12">
    <location>
        <begin position="10"/>
        <end position="329"/>
    </location>
</feature>
<dbReference type="FunFam" id="1.10.10.350:FF:000002">
    <property type="entry name" value="Glutamate--tRNA ligase"/>
    <property type="match status" value="1"/>
</dbReference>
<dbReference type="InterPro" id="IPR014729">
    <property type="entry name" value="Rossmann-like_a/b/a_fold"/>
</dbReference>
<evidence type="ECO:0000256" key="5">
    <source>
        <dbReference type="ARBA" id="ARBA00022598"/>
    </source>
</evidence>
<dbReference type="InterPro" id="IPR033910">
    <property type="entry name" value="GluRS_core"/>
</dbReference>
<evidence type="ECO:0000259" key="12">
    <source>
        <dbReference type="Pfam" id="PF00749"/>
    </source>
</evidence>
<keyword evidence="8 11" id="KW-0648">Protein biosynthesis</keyword>
<dbReference type="AlphaFoldDB" id="A0A7W1WTN9"/>
<evidence type="ECO:0000313" key="15">
    <source>
        <dbReference type="Proteomes" id="UP000535491"/>
    </source>
</evidence>
<dbReference type="PANTHER" id="PTHR43311:SF2">
    <property type="entry name" value="GLUTAMATE--TRNA LIGASE, MITOCHONDRIAL-RELATED"/>
    <property type="match status" value="1"/>
</dbReference>
<comment type="caution">
    <text evidence="11">Lacks conserved residue(s) required for the propagation of feature annotation.</text>
</comment>
<dbReference type="Gene3D" id="1.10.10.350">
    <property type="match status" value="1"/>
</dbReference>
<dbReference type="PRINTS" id="PR00987">
    <property type="entry name" value="TRNASYNTHGLU"/>
</dbReference>
<evidence type="ECO:0000256" key="10">
    <source>
        <dbReference type="ARBA" id="ARBA00048351"/>
    </source>
</evidence>
<dbReference type="Pfam" id="PF19269">
    <property type="entry name" value="Anticodon_2"/>
    <property type="match status" value="1"/>
</dbReference>
<dbReference type="Pfam" id="PF00749">
    <property type="entry name" value="tRNA-synt_1c"/>
    <property type="match status" value="1"/>
</dbReference>
<dbReference type="InterPro" id="IPR020751">
    <property type="entry name" value="aa-tRNA-synth_I_codon-bd_sub2"/>
</dbReference>
<comment type="subcellular location">
    <subcellularLocation>
        <location evidence="1 11">Cytoplasm</location>
    </subcellularLocation>
</comment>
<keyword evidence="15" id="KW-1185">Reference proteome</keyword>
<comment type="catalytic activity">
    <reaction evidence="10 11">
        <text>tRNA(Glu) + L-glutamate + ATP = L-glutamyl-tRNA(Glu) + AMP + diphosphate</text>
        <dbReference type="Rhea" id="RHEA:23540"/>
        <dbReference type="Rhea" id="RHEA-COMP:9663"/>
        <dbReference type="Rhea" id="RHEA-COMP:9680"/>
        <dbReference type="ChEBI" id="CHEBI:29985"/>
        <dbReference type="ChEBI" id="CHEBI:30616"/>
        <dbReference type="ChEBI" id="CHEBI:33019"/>
        <dbReference type="ChEBI" id="CHEBI:78442"/>
        <dbReference type="ChEBI" id="CHEBI:78520"/>
        <dbReference type="ChEBI" id="CHEBI:456215"/>
        <dbReference type="EC" id="6.1.1.17"/>
    </reaction>
</comment>
<dbReference type="GO" id="GO:0005829">
    <property type="term" value="C:cytosol"/>
    <property type="evidence" value="ECO:0007669"/>
    <property type="project" value="TreeGrafter"/>
</dbReference>
<evidence type="ECO:0000256" key="9">
    <source>
        <dbReference type="ARBA" id="ARBA00023146"/>
    </source>
</evidence>
<protein>
    <recommendedName>
        <fullName evidence="11">Glutamate--tRNA ligase</fullName>
        <ecNumber evidence="11">6.1.1.17</ecNumber>
    </recommendedName>
    <alternativeName>
        <fullName evidence="11">Glutamyl-tRNA synthetase</fullName>
        <shortName evidence="11">GluRS</shortName>
    </alternativeName>
</protein>
<dbReference type="GO" id="GO:0006424">
    <property type="term" value="P:glutamyl-tRNA aminoacylation"/>
    <property type="evidence" value="ECO:0007669"/>
    <property type="project" value="UniProtKB-UniRule"/>
</dbReference>
<proteinExistence type="inferred from homology"/>
<dbReference type="EMBL" id="JACEIQ010000020">
    <property type="protein sequence ID" value="MBA4495865.1"/>
    <property type="molecule type" value="Genomic_DNA"/>
</dbReference>
<dbReference type="Gene3D" id="3.40.50.620">
    <property type="entry name" value="HUPs"/>
    <property type="match status" value="1"/>
</dbReference>
<dbReference type="NCBIfam" id="TIGR00464">
    <property type="entry name" value="gltX_bact"/>
    <property type="match status" value="1"/>
</dbReference>
<dbReference type="InterPro" id="IPR049940">
    <property type="entry name" value="GluQ/Sye"/>
</dbReference>
<feature type="binding site" evidence="11">
    <location>
        <position position="261"/>
    </location>
    <ligand>
        <name>ATP</name>
        <dbReference type="ChEBI" id="CHEBI:30616"/>
    </ligand>
</feature>
<dbReference type="Proteomes" id="UP000535491">
    <property type="component" value="Unassembled WGS sequence"/>
</dbReference>
<comment type="function">
    <text evidence="11">Catalyzes the attachment of glutamate to tRNA(Glu) in a two-step reaction: glutamate is first activated by ATP to form Glu-AMP and then transferred to the acceptor end of tRNA(Glu).</text>
</comment>
<keyword evidence="7 11" id="KW-0067">ATP-binding</keyword>
<dbReference type="SUPFAM" id="SSF52374">
    <property type="entry name" value="Nucleotidylyl transferase"/>
    <property type="match status" value="1"/>
</dbReference>
<dbReference type="FunFam" id="3.40.50.620:FF:000007">
    <property type="entry name" value="Glutamate--tRNA ligase"/>
    <property type="match status" value="1"/>
</dbReference>
<dbReference type="InterPro" id="IPR004527">
    <property type="entry name" value="Glu-tRNA-ligase_bac/mito"/>
</dbReference>
<dbReference type="GO" id="GO:0000049">
    <property type="term" value="F:tRNA binding"/>
    <property type="evidence" value="ECO:0007669"/>
    <property type="project" value="InterPro"/>
</dbReference>
<dbReference type="InterPro" id="IPR020058">
    <property type="entry name" value="Glu/Gln-tRNA-synth_Ib_cat-dom"/>
</dbReference>
<dbReference type="PANTHER" id="PTHR43311">
    <property type="entry name" value="GLUTAMATE--TRNA LIGASE"/>
    <property type="match status" value="1"/>
</dbReference>
<evidence type="ECO:0000256" key="8">
    <source>
        <dbReference type="ARBA" id="ARBA00022917"/>
    </source>
</evidence>
<dbReference type="InterPro" id="IPR001412">
    <property type="entry name" value="aa-tRNA-synth_I_CS"/>
</dbReference>
<dbReference type="CDD" id="cd00808">
    <property type="entry name" value="GluRS_core"/>
    <property type="match status" value="1"/>
</dbReference>
<accession>A0A7W1WTN9</accession>
<keyword evidence="9 11" id="KW-0030">Aminoacyl-tRNA synthetase</keyword>
<comment type="caution">
    <text evidence="14">The sequence shown here is derived from an EMBL/GenBank/DDBJ whole genome shotgun (WGS) entry which is preliminary data.</text>
</comment>
<gene>
    <name evidence="11" type="primary">gltX</name>
    <name evidence="14" type="ORF">H1191_16370</name>
</gene>
<comment type="subunit">
    <text evidence="3 11">Monomer.</text>
</comment>
<feature type="short sequence motif" description="'HIGH' region" evidence="11">
    <location>
        <begin position="17"/>
        <end position="27"/>
    </location>
</feature>
<dbReference type="SUPFAM" id="SSF48163">
    <property type="entry name" value="An anticodon-binding domain of class I aminoacyl-tRNA synthetases"/>
    <property type="match status" value="1"/>
</dbReference>
<keyword evidence="6 11" id="KW-0547">Nucleotide-binding</keyword>
<evidence type="ECO:0000256" key="1">
    <source>
        <dbReference type="ARBA" id="ARBA00004496"/>
    </source>
</evidence>
<keyword evidence="4 11" id="KW-0963">Cytoplasm</keyword>
<comment type="similarity">
    <text evidence="2 11">Belongs to the class-I aminoacyl-tRNA synthetase family. Glutamate--tRNA ligase type 1 subfamily.</text>
</comment>
<evidence type="ECO:0000259" key="13">
    <source>
        <dbReference type="Pfam" id="PF19269"/>
    </source>
</evidence>
<dbReference type="GO" id="GO:0008270">
    <property type="term" value="F:zinc ion binding"/>
    <property type="evidence" value="ECO:0007669"/>
    <property type="project" value="InterPro"/>
</dbReference>
<name>A0A7W1WTN9_9BACL</name>
<keyword evidence="5 11" id="KW-0436">Ligase</keyword>
<organism evidence="14 15">
    <name type="scientific">Paenactinomyces guangxiensis</name>
    <dbReference type="NCBI Taxonomy" id="1490290"/>
    <lineage>
        <taxon>Bacteria</taxon>
        <taxon>Bacillati</taxon>
        <taxon>Bacillota</taxon>
        <taxon>Bacilli</taxon>
        <taxon>Bacillales</taxon>
        <taxon>Thermoactinomycetaceae</taxon>
        <taxon>Paenactinomyces</taxon>
    </lineage>
</organism>
<dbReference type="HAMAP" id="MF_00022">
    <property type="entry name" value="Glu_tRNA_synth_type1"/>
    <property type="match status" value="1"/>
</dbReference>
<dbReference type="InterPro" id="IPR045462">
    <property type="entry name" value="aa-tRNA-synth_I_cd-bd"/>
</dbReference>
<feature type="short sequence motif" description="'KMSKS' region" evidence="11">
    <location>
        <begin position="258"/>
        <end position="262"/>
    </location>
</feature>
<evidence type="ECO:0000256" key="6">
    <source>
        <dbReference type="ARBA" id="ARBA00022741"/>
    </source>
</evidence>
<dbReference type="GO" id="GO:0005524">
    <property type="term" value="F:ATP binding"/>
    <property type="evidence" value="ECO:0007669"/>
    <property type="project" value="UniProtKB-UniRule"/>
</dbReference>
<dbReference type="EC" id="6.1.1.17" evidence="11"/>
<dbReference type="InterPro" id="IPR000924">
    <property type="entry name" value="Glu/Gln-tRNA-synth"/>
</dbReference>
<evidence type="ECO:0000256" key="11">
    <source>
        <dbReference type="HAMAP-Rule" id="MF_00022"/>
    </source>
</evidence>